<reference evidence="3 4" key="1">
    <citation type="submission" date="2019-02" db="EMBL/GenBank/DDBJ databases">
        <title>Deep-cultivation of Planctomycetes and their phenomic and genomic characterization uncovers novel biology.</title>
        <authorList>
            <person name="Wiegand S."/>
            <person name="Jogler M."/>
            <person name="Boedeker C."/>
            <person name="Pinto D."/>
            <person name="Vollmers J."/>
            <person name="Rivas-Marin E."/>
            <person name="Kohn T."/>
            <person name="Peeters S.H."/>
            <person name="Heuer A."/>
            <person name="Rast P."/>
            <person name="Oberbeckmann S."/>
            <person name="Bunk B."/>
            <person name="Jeske O."/>
            <person name="Meyerdierks A."/>
            <person name="Storesund J.E."/>
            <person name="Kallscheuer N."/>
            <person name="Luecker S."/>
            <person name="Lage O.M."/>
            <person name="Pohl T."/>
            <person name="Merkel B.J."/>
            <person name="Hornburger P."/>
            <person name="Mueller R.-W."/>
            <person name="Bruemmer F."/>
            <person name="Labrenz M."/>
            <person name="Spormann A.M."/>
            <person name="Op den Camp H."/>
            <person name="Overmann J."/>
            <person name="Amann R."/>
            <person name="Jetten M.S.M."/>
            <person name="Mascher T."/>
            <person name="Medema M.H."/>
            <person name="Devos D.P."/>
            <person name="Kaster A.-K."/>
            <person name="Ovreas L."/>
            <person name="Rohde M."/>
            <person name="Galperin M.Y."/>
            <person name="Jogler C."/>
        </authorList>
    </citation>
    <scope>NUCLEOTIDE SEQUENCE [LARGE SCALE GENOMIC DNA]</scope>
    <source>
        <strain evidence="3 4">Mal4</strain>
    </source>
</reference>
<protein>
    <recommendedName>
        <fullName evidence="5">Bacterial Pleckstrin homology domain-containing protein</fullName>
    </recommendedName>
</protein>
<feature type="chain" id="PRO_5021858056" description="Bacterial Pleckstrin homology domain-containing protein" evidence="2">
    <location>
        <begin position="30"/>
        <end position="324"/>
    </location>
</feature>
<evidence type="ECO:0008006" key="5">
    <source>
        <dbReference type="Google" id="ProtNLM"/>
    </source>
</evidence>
<feature type="transmembrane region" description="Helical" evidence="1">
    <location>
        <begin position="198"/>
        <end position="217"/>
    </location>
</feature>
<dbReference type="EMBL" id="CP036275">
    <property type="protein sequence ID" value="QDU40854.1"/>
    <property type="molecule type" value="Genomic_DNA"/>
</dbReference>
<feature type="transmembrane region" description="Helical" evidence="1">
    <location>
        <begin position="45"/>
        <end position="65"/>
    </location>
</feature>
<keyword evidence="1" id="KW-1133">Transmembrane helix</keyword>
<dbReference type="KEGG" id="mri:Mal4_52170"/>
<keyword evidence="2" id="KW-0732">Signal</keyword>
<keyword evidence="1" id="KW-0472">Membrane</keyword>
<feature type="transmembrane region" description="Helical" evidence="1">
    <location>
        <begin position="284"/>
        <end position="304"/>
    </location>
</feature>
<evidence type="ECO:0000256" key="1">
    <source>
        <dbReference type="SAM" id="Phobius"/>
    </source>
</evidence>
<name>A0A517ZEH5_9PLAN</name>
<gene>
    <name evidence="3" type="ORF">Mal4_52170</name>
</gene>
<feature type="transmembrane region" description="Helical" evidence="1">
    <location>
        <begin position="259"/>
        <end position="278"/>
    </location>
</feature>
<evidence type="ECO:0000313" key="4">
    <source>
        <dbReference type="Proteomes" id="UP000320496"/>
    </source>
</evidence>
<feature type="transmembrane region" description="Helical" evidence="1">
    <location>
        <begin position="223"/>
        <end position="247"/>
    </location>
</feature>
<evidence type="ECO:0000313" key="3">
    <source>
        <dbReference type="EMBL" id="QDU40854.1"/>
    </source>
</evidence>
<accession>A0A517ZEH5</accession>
<evidence type="ECO:0000256" key="2">
    <source>
        <dbReference type="SAM" id="SignalP"/>
    </source>
</evidence>
<dbReference type="Proteomes" id="UP000320496">
    <property type="component" value="Chromosome"/>
</dbReference>
<organism evidence="3 4">
    <name type="scientific">Maioricimonas rarisocia</name>
    <dbReference type="NCBI Taxonomy" id="2528026"/>
    <lineage>
        <taxon>Bacteria</taxon>
        <taxon>Pseudomonadati</taxon>
        <taxon>Planctomycetota</taxon>
        <taxon>Planctomycetia</taxon>
        <taxon>Planctomycetales</taxon>
        <taxon>Planctomycetaceae</taxon>
        <taxon>Maioricimonas</taxon>
    </lineage>
</organism>
<dbReference type="AlphaFoldDB" id="A0A517ZEH5"/>
<keyword evidence="1" id="KW-0812">Transmembrane</keyword>
<keyword evidence="4" id="KW-1185">Reference proteome</keyword>
<proteinExistence type="predicted"/>
<sequence precursor="true">MKSNDATFPLVNRAAVFLLSLSMFAGAVAAFVMPQNPGGLDLVNAILWIVFGLFGAGGLWLSLFWRPKTAEELALERVLPVPDRPEFGSDAIHYVGQVGLKTVEVILDWKSRAIHFRDCHVPRGFLTSAQPWFSCSVDELKGVHVFAHERSTTLTIVTAEGRAEIPSTGDGFPELHAELNELVPGTRPGFSADHPMMGVAYVAGAVVGLFAGVLLAPRGADDGTLGVCMLVGAFVGVVAVRLAVWVGDRYFNTGLTQPLGYGMYGAMGGVSVSAALPALVGWNLVWLVVPVVAGTVLGVLFGFVKQSREMVRDTDGAADPGKTS</sequence>
<feature type="signal peptide" evidence="2">
    <location>
        <begin position="1"/>
        <end position="29"/>
    </location>
</feature>